<dbReference type="Gene3D" id="2.70.150.10">
    <property type="entry name" value="Calcium-transporting ATPase, cytoplasmic transduction domain A"/>
    <property type="match status" value="1"/>
</dbReference>
<dbReference type="InterPro" id="IPR044492">
    <property type="entry name" value="P_typ_ATPase_HD_dom"/>
</dbReference>
<accession>G3B9Z9</accession>
<dbReference type="NCBIfam" id="TIGR01494">
    <property type="entry name" value="ATPase_P-type"/>
    <property type="match status" value="1"/>
</dbReference>
<evidence type="ECO:0000256" key="2">
    <source>
        <dbReference type="ARBA" id="ARBA00008109"/>
    </source>
</evidence>
<feature type="binding site" evidence="15">
    <location>
        <position position="1001"/>
    </location>
    <ligand>
        <name>ATP</name>
        <dbReference type="ChEBI" id="CHEBI:30616"/>
    </ligand>
</feature>
<dbReference type="NCBIfam" id="TIGR01652">
    <property type="entry name" value="ATPase-Plipid"/>
    <property type="match status" value="1"/>
</dbReference>
<evidence type="ECO:0000256" key="10">
    <source>
        <dbReference type="ARBA" id="ARBA00022989"/>
    </source>
</evidence>
<feature type="binding site" evidence="15">
    <location>
        <position position="707"/>
    </location>
    <ligand>
        <name>ATP</name>
        <dbReference type="ChEBI" id="CHEBI:30616"/>
    </ligand>
</feature>
<dbReference type="eggNOG" id="KOG0206">
    <property type="taxonomic scope" value="Eukaryota"/>
</dbReference>
<dbReference type="Pfam" id="PF16209">
    <property type="entry name" value="PhoLip_ATPase_N"/>
    <property type="match status" value="1"/>
</dbReference>
<feature type="transmembrane region" description="Helical" evidence="17">
    <location>
        <begin position="416"/>
        <end position="438"/>
    </location>
</feature>
<keyword evidence="5 16" id="KW-0479">Metal-binding</keyword>
<feature type="binding site" evidence="15">
    <location>
        <position position="847"/>
    </location>
    <ligand>
        <name>ATP</name>
        <dbReference type="ChEBI" id="CHEBI:30616"/>
    </ligand>
</feature>
<keyword evidence="3" id="KW-0813">Transport</keyword>
<feature type="binding site" evidence="15">
    <location>
        <position position="766"/>
    </location>
    <ligand>
        <name>ATP</name>
        <dbReference type="ChEBI" id="CHEBI:30616"/>
    </ligand>
</feature>
<feature type="binding site" evidence="16">
    <location>
        <position position="532"/>
    </location>
    <ligand>
        <name>Mg(2+)</name>
        <dbReference type="ChEBI" id="CHEBI:18420"/>
    </ligand>
</feature>
<keyword evidence="7 15" id="KW-0067">ATP-binding</keyword>
<dbReference type="SUPFAM" id="SSF81653">
    <property type="entry name" value="Calcium ATPase, transduction domain A"/>
    <property type="match status" value="1"/>
</dbReference>
<evidence type="ECO:0000256" key="4">
    <source>
        <dbReference type="ARBA" id="ARBA00022692"/>
    </source>
</evidence>
<keyword evidence="18" id="KW-0175">Coiled coil</keyword>
<organism evidence="22">
    <name type="scientific">Candida tenuis (strain ATCC 10573 / BCRC 21748 / CBS 615 / JCM 9827 / NBRC 10315 / NRRL Y-1498 / VKM Y-70)</name>
    <name type="common">Yeast</name>
    <name type="synonym">Yamadazyma tenuis</name>
    <dbReference type="NCBI Taxonomy" id="590646"/>
    <lineage>
        <taxon>Eukaryota</taxon>
        <taxon>Fungi</taxon>
        <taxon>Dikarya</taxon>
        <taxon>Ascomycota</taxon>
        <taxon>Saccharomycotina</taxon>
        <taxon>Pichiomycetes</taxon>
        <taxon>Debaryomycetaceae</taxon>
        <taxon>Yamadazyma</taxon>
    </lineage>
</organism>
<dbReference type="SFLD" id="SFLDG00002">
    <property type="entry name" value="C1.7:_P-type_atpase_like"/>
    <property type="match status" value="1"/>
</dbReference>
<feature type="domain" description="P-type ATPase N-terminal" evidence="19">
    <location>
        <begin position="36"/>
        <end position="81"/>
    </location>
</feature>
<evidence type="ECO:0000256" key="15">
    <source>
        <dbReference type="PIRSR" id="PIRSR606539-2"/>
    </source>
</evidence>
<evidence type="ECO:0000256" key="16">
    <source>
        <dbReference type="PIRSR" id="PIRSR606539-3"/>
    </source>
</evidence>
<name>G3B9Z9_CANTC</name>
<feature type="transmembrane region" description="Helical" evidence="17">
    <location>
        <begin position="1144"/>
        <end position="1163"/>
    </location>
</feature>
<feature type="binding site" evidence="16">
    <location>
        <position position="530"/>
    </location>
    <ligand>
        <name>Mg(2+)</name>
        <dbReference type="ChEBI" id="CHEBI:18420"/>
    </ligand>
</feature>
<dbReference type="OrthoDB" id="377733at2759"/>
<dbReference type="InterPro" id="IPR036412">
    <property type="entry name" value="HAD-like_sf"/>
</dbReference>
<evidence type="ECO:0000256" key="8">
    <source>
        <dbReference type="ARBA" id="ARBA00022842"/>
    </source>
</evidence>
<dbReference type="SUPFAM" id="SSF56784">
    <property type="entry name" value="HAD-like"/>
    <property type="match status" value="1"/>
</dbReference>
<keyword evidence="11 17" id="KW-0472">Membrane</keyword>
<feature type="domain" description="P-type ATPase C-terminal" evidence="20">
    <location>
        <begin position="1023"/>
        <end position="1272"/>
    </location>
</feature>
<evidence type="ECO:0000313" key="21">
    <source>
        <dbReference type="EMBL" id="EGV61365.1"/>
    </source>
</evidence>
<comment type="catalytic activity">
    <reaction evidence="12 17">
        <text>ATP + H2O + phospholipidSide 1 = ADP + phosphate + phospholipidSide 2.</text>
        <dbReference type="EC" id="7.6.2.1"/>
    </reaction>
</comment>
<feature type="transmembrane region" description="Helical" evidence="17">
    <location>
        <begin position="1086"/>
        <end position="1107"/>
    </location>
</feature>
<feature type="transmembrane region" description="Helical" evidence="17">
    <location>
        <begin position="450"/>
        <end position="472"/>
    </location>
</feature>
<dbReference type="InterPro" id="IPR018303">
    <property type="entry name" value="ATPase_P-typ_P_site"/>
</dbReference>
<dbReference type="STRING" id="590646.G3B9Z9"/>
<proteinExistence type="inferred from homology"/>
<dbReference type="SFLD" id="SFLDS00003">
    <property type="entry name" value="Haloacid_Dehalogenase"/>
    <property type="match status" value="1"/>
</dbReference>
<dbReference type="InterPro" id="IPR006539">
    <property type="entry name" value="P-type_ATPase_IV"/>
</dbReference>
<dbReference type="GO" id="GO:0005886">
    <property type="term" value="C:plasma membrane"/>
    <property type="evidence" value="ECO:0007669"/>
    <property type="project" value="TreeGrafter"/>
</dbReference>
<dbReference type="InterPro" id="IPR032631">
    <property type="entry name" value="P-type_ATPase_N"/>
</dbReference>
<dbReference type="InterPro" id="IPR023299">
    <property type="entry name" value="ATPase_P-typ_cyto_dom_N"/>
</dbReference>
<comment type="similarity">
    <text evidence="2 17">Belongs to the cation transport ATPase (P-type) (TC 3.A.3) family. Type IV subfamily.</text>
</comment>
<reference evidence="21 22" key="1">
    <citation type="journal article" date="2011" name="Proc. Natl. Acad. Sci. U.S.A.">
        <title>Comparative genomics of xylose-fermenting fungi for enhanced biofuel production.</title>
        <authorList>
            <person name="Wohlbach D.J."/>
            <person name="Kuo A."/>
            <person name="Sato T.K."/>
            <person name="Potts K.M."/>
            <person name="Salamov A.A."/>
            <person name="LaButti K.M."/>
            <person name="Sun H."/>
            <person name="Clum A."/>
            <person name="Pangilinan J.L."/>
            <person name="Lindquist E.A."/>
            <person name="Lucas S."/>
            <person name="Lapidus A."/>
            <person name="Jin M."/>
            <person name="Gunawan C."/>
            <person name="Balan V."/>
            <person name="Dale B.E."/>
            <person name="Jeffries T.W."/>
            <person name="Zinkel R."/>
            <person name="Barry K.W."/>
            <person name="Grigoriev I.V."/>
            <person name="Gasch A.P."/>
        </authorList>
    </citation>
    <scope>NUCLEOTIDE SEQUENCE [LARGE SCALE GENOMIC DNA]</scope>
    <source>
        <strain evidence="22">ATCC 10573 / BCRC 21748 / CBS 615 / JCM 9827 / NBRC 10315 / NRRL Y-1498 / VKM Y-70</strain>
    </source>
</reference>
<dbReference type="InterPro" id="IPR001757">
    <property type="entry name" value="P_typ_ATPase"/>
</dbReference>
<dbReference type="SUPFAM" id="SSF81660">
    <property type="entry name" value="Metal cation-transporting ATPase, ATP-binding domain N"/>
    <property type="match status" value="1"/>
</dbReference>
<dbReference type="PROSITE" id="PS00154">
    <property type="entry name" value="ATPASE_E1_E2"/>
    <property type="match status" value="1"/>
</dbReference>
<feature type="binding site" evidence="15">
    <location>
        <position position="1000"/>
    </location>
    <ligand>
        <name>ATP</name>
        <dbReference type="ChEBI" id="CHEBI:30616"/>
    </ligand>
</feature>
<feature type="transmembrane region" description="Helical" evidence="17">
    <location>
        <begin position="1202"/>
        <end position="1222"/>
    </location>
</feature>
<evidence type="ECO:0000256" key="14">
    <source>
        <dbReference type="PIRSR" id="PIRSR606539-1"/>
    </source>
</evidence>
<dbReference type="KEGG" id="cten:18248993"/>
<evidence type="ECO:0000313" key="22">
    <source>
        <dbReference type="Proteomes" id="UP000000707"/>
    </source>
</evidence>
<keyword evidence="4 17" id="KW-0812">Transmembrane</keyword>
<feature type="transmembrane region" description="Helical" evidence="17">
    <location>
        <begin position="88"/>
        <end position="106"/>
    </location>
</feature>
<feature type="binding site" evidence="15">
    <location>
        <position position="532"/>
    </location>
    <ligand>
        <name>ATP</name>
        <dbReference type="ChEBI" id="CHEBI:30616"/>
    </ligand>
</feature>
<comment type="subcellular location">
    <subcellularLocation>
        <location evidence="1">Endomembrane system</location>
        <topology evidence="1">Multi-pass membrane protein</topology>
    </subcellularLocation>
    <subcellularLocation>
        <location evidence="17">Membrane</location>
        <topology evidence="17">Multi-pass membrane protein</topology>
    </subcellularLocation>
</comment>
<feature type="binding site" evidence="15">
    <location>
        <position position="971"/>
    </location>
    <ligand>
        <name>ATP</name>
        <dbReference type="ChEBI" id="CHEBI:30616"/>
    </ligand>
</feature>
<feature type="binding site" evidence="15">
    <location>
        <position position="531"/>
    </location>
    <ligand>
        <name>ATP</name>
        <dbReference type="ChEBI" id="CHEBI:30616"/>
    </ligand>
</feature>
<dbReference type="EMBL" id="GL996527">
    <property type="protein sequence ID" value="EGV61365.1"/>
    <property type="molecule type" value="Genomic_DNA"/>
</dbReference>
<evidence type="ECO:0000256" key="5">
    <source>
        <dbReference type="ARBA" id="ARBA00022723"/>
    </source>
</evidence>
<protein>
    <recommendedName>
        <fullName evidence="17">Phospholipid-transporting ATPase</fullName>
        <ecNumber evidence="17">7.6.2.1</ecNumber>
    </recommendedName>
</protein>
<keyword evidence="9 17" id="KW-1278">Translocase</keyword>
<dbReference type="GO" id="GO:0016887">
    <property type="term" value="F:ATP hydrolysis activity"/>
    <property type="evidence" value="ECO:0007669"/>
    <property type="project" value="InterPro"/>
</dbReference>
<gene>
    <name evidence="21" type="ORF">CANTEDRAFT_123932</name>
</gene>
<dbReference type="SUPFAM" id="SSF81665">
    <property type="entry name" value="Calcium ATPase, transmembrane domain M"/>
    <property type="match status" value="1"/>
</dbReference>
<comment type="cofactor">
    <cofactor evidence="16">
        <name>Mg(2+)</name>
        <dbReference type="ChEBI" id="CHEBI:18420"/>
    </cofactor>
</comment>
<keyword evidence="8 16" id="KW-0460">Magnesium</keyword>
<feature type="active site" description="4-aspartylphosphate intermediate" evidence="14">
    <location>
        <position position="530"/>
    </location>
</feature>
<feature type="binding site" evidence="15">
    <location>
        <position position="530"/>
    </location>
    <ligand>
        <name>ATP</name>
        <dbReference type="ChEBI" id="CHEBI:30616"/>
    </ligand>
</feature>
<feature type="binding site" evidence="15">
    <location>
        <position position="849"/>
    </location>
    <ligand>
        <name>ATP</name>
        <dbReference type="ChEBI" id="CHEBI:30616"/>
    </ligand>
</feature>
<sequence length="1427" mass="162093">MPQYMKEIYFKTPRYVFVNQELPSEMKDAFGKPVLTYARNKIRTTKYTVLSFLPKNLLFQFRNAANSYFLLLVILGIFQIFGVPNPGLAAVPLIVIVCITAIRDAFEDYRRGSSDYDLNNSPIHLLHGVHNTNVLKDDISGWRKFKKANTKVVRSIMKVLKKGAIMTFTNKKTKQEFIRKEQQIYNTDLRRVSTIISDTSIAENGYRASFQSAGRRSHQFSVKPKEIAHSLINPTLIQENYGKDGDFKFKNRCWKDVSVGDFIRVRANEEVPADMVLVSTSDIEGNCFIETKNLDGETNLKVKKCVEAGGANHLKHSNDLANTKFWLECDPPNANLYGFKGTIHYEDYDKEGNLIHPDEKEPVNNDNVMLRGSTLRNTKWVIGLVVYTGEESKIMLNSGITPTKASRISRELNLSVFINFALVFIMCFVSAIVNGIFYNKSDTSRVFYEFQAYGSTAAINGVICFFVVLIVYQSLVPISLYISVEIVKTCQAFFIFSDIKMYYDKLDYPCIPKSWNISDDLGQIEYVFSDKTGTLTQNVMEFKKSTINGVSYGLAYSEAKQGLDRRNGVDIIQQSEMWKNKIAADKAVMVDDLEKFSENDQFREESLTFISSQYVKDTLVPETLDKTQKAANETFMLALALCHTVMTEVNAFDESLRDYKAESPDEAALVAVARDVGITFKERQRNLLTVEVYGEEQKYELLETIQFTSARKRMSCFVRTPEGKILLLCKGADNVIFQRLSKSGNSSNVISKTALHLEEYAKEGLRTLCIAQKEVDSYSFNQWLKRYKEAKASIEDDRDDILEELSEEIENNLVLLGGTAIEDRLQQGVPDSISLLSEAGIKLWVLTGDRIETAINIGFSCNLLTTSMKLLVVKPDDDDSTNADPVDELVSKYLQQDLGITDLSNAGVDQLIKTAINDHSTPTNDLALIIDGAALALVFGNEIDGLTEKQLYLKKKFLYLGKQCKSVICCRVSPAQKAQVVKMVKNDLQVMTLAIGDGANDVAMIQTADVGVGIAGEEGRQAVMSADYAIGQFRFLTRLLLVHGRWSYKRLAEMIPCFFYKNVVFTFTCFWYGVYNNFDGSYYYEYTFLMFYNLAFTSLPIIFLAVFDQDVSDTVSLLVPPLYRSGILRKDWTQTKFTWYMFDGLYQSVIAFFFVILTFRLSFQNPQGLAVDHRFWQGVICCAICVTSCDIYVLLKQYRWDYISLIIYSLSILVVFFWVGVWSATTNSQEFYGAGAQTLGTLSLWCVYFVSVLICLLPRFTYDLLMTNFRPKDIDIIREKVRQGAYDDYPQGYDPTNMEDVERHRLLKELYKIDPDALAKFEQELQSVHSSASSEPKNDHNPFAKTFKSIRRKTTINRSRGNTLAKEMNSSFHKPIDLDKLRKQMINNGELGGGGLTRISTTHELPGLTQAETLISYHTRTSINFDH</sequence>
<feature type="transmembrane region" description="Helical" evidence="17">
    <location>
        <begin position="65"/>
        <end position="82"/>
    </location>
</feature>
<dbReference type="FunFam" id="3.40.1110.10:FF:000035">
    <property type="entry name" value="Phospholipid-transporting ATPase"/>
    <property type="match status" value="1"/>
</dbReference>
<feature type="transmembrane region" description="Helical" evidence="17">
    <location>
        <begin position="1175"/>
        <end position="1195"/>
    </location>
</feature>
<dbReference type="Gene3D" id="3.40.1110.10">
    <property type="entry name" value="Calcium-transporting ATPase, cytoplasmic domain N"/>
    <property type="match status" value="1"/>
</dbReference>
<keyword evidence="10 17" id="KW-1133">Transmembrane helix</keyword>
<dbReference type="GO" id="GO:0012505">
    <property type="term" value="C:endomembrane system"/>
    <property type="evidence" value="ECO:0007669"/>
    <property type="project" value="UniProtKB-SubCell"/>
</dbReference>
<keyword evidence="22" id="KW-1185">Reference proteome</keyword>
<evidence type="ECO:0000256" key="1">
    <source>
        <dbReference type="ARBA" id="ARBA00004127"/>
    </source>
</evidence>
<dbReference type="InterPro" id="IPR023298">
    <property type="entry name" value="ATPase_P-typ_TM_dom_sf"/>
</dbReference>
<dbReference type="PANTHER" id="PTHR24092">
    <property type="entry name" value="PROBABLE PHOSPHOLIPID-TRANSPORTING ATPASE"/>
    <property type="match status" value="1"/>
</dbReference>
<evidence type="ECO:0000256" key="11">
    <source>
        <dbReference type="ARBA" id="ARBA00023136"/>
    </source>
</evidence>
<evidence type="ECO:0000259" key="20">
    <source>
        <dbReference type="Pfam" id="PF16212"/>
    </source>
</evidence>
<dbReference type="Proteomes" id="UP000000707">
    <property type="component" value="Unassembled WGS sequence"/>
</dbReference>
<evidence type="ECO:0000256" key="6">
    <source>
        <dbReference type="ARBA" id="ARBA00022741"/>
    </source>
</evidence>
<comment type="catalytic activity">
    <reaction evidence="13">
        <text>a 1,2-diacyl-sn-glycero-3-phosphoethanolamine(out) + ATP + H2O = a 1,2-diacyl-sn-glycero-3-phosphoethanolamine(in) + ADP + phosphate + H(+)</text>
        <dbReference type="Rhea" id="RHEA:66132"/>
        <dbReference type="ChEBI" id="CHEBI:15377"/>
        <dbReference type="ChEBI" id="CHEBI:15378"/>
        <dbReference type="ChEBI" id="CHEBI:30616"/>
        <dbReference type="ChEBI" id="CHEBI:43474"/>
        <dbReference type="ChEBI" id="CHEBI:64612"/>
        <dbReference type="ChEBI" id="CHEBI:456216"/>
    </reaction>
    <physiologicalReaction direction="left-to-right" evidence="13">
        <dbReference type="Rhea" id="RHEA:66133"/>
    </physiologicalReaction>
</comment>
<dbReference type="InterPro" id="IPR008250">
    <property type="entry name" value="ATPase_P-typ_transduc_dom_A_sf"/>
</dbReference>
<evidence type="ECO:0000259" key="19">
    <source>
        <dbReference type="Pfam" id="PF16209"/>
    </source>
</evidence>
<feature type="transmembrane region" description="Helical" evidence="17">
    <location>
        <begin position="1242"/>
        <end position="1262"/>
    </location>
</feature>
<feature type="binding site" evidence="15">
    <location>
        <position position="730"/>
    </location>
    <ligand>
        <name>ATP</name>
        <dbReference type="ChEBI" id="CHEBI:30616"/>
    </ligand>
</feature>
<dbReference type="PANTHER" id="PTHR24092:SF180">
    <property type="entry name" value="PHOSPHOLIPID-TRANSPORTING ATPASE DNF1-RELATED"/>
    <property type="match status" value="1"/>
</dbReference>
<dbReference type="GO" id="GO:0000287">
    <property type="term" value="F:magnesium ion binding"/>
    <property type="evidence" value="ECO:0007669"/>
    <property type="project" value="UniProtKB-UniRule"/>
</dbReference>
<dbReference type="GO" id="GO:0005524">
    <property type="term" value="F:ATP binding"/>
    <property type="evidence" value="ECO:0007669"/>
    <property type="project" value="UniProtKB-UniRule"/>
</dbReference>
<evidence type="ECO:0000256" key="7">
    <source>
        <dbReference type="ARBA" id="ARBA00022840"/>
    </source>
</evidence>
<dbReference type="Gene3D" id="3.40.50.1000">
    <property type="entry name" value="HAD superfamily/HAD-like"/>
    <property type="match status" value="1"/>
</dbReference>
<dbReference type="InterPro" id="IPR023214">
    <property type="entry name" value="HAD_sf"/>
</dbReference>
<feature type="coiled-coil region" evidence="18">
    <location>
        <begin position="784"/>
        <end position="811"/>
    </location>
</feature>
<feature type="binding site" evidence="16">
    <location>
        <position position="1001"/>
    </location>
    <ligand>
        <name>Mg(2+)</name>
        <dbReference type="ChEBI" id="CHEBI:18420"/>
    </ligand>
</feature>
<dbReference type="Pfam" id="PF13246">
    <property type="entry name" value="Cation_ATPase"/>
    <property type="match status" value="1"/>
</dbReference>
<dbReference type="SFLD" id="SFLDF00027">
    <property type="entry name" value="p-type_atpase"/>
    <property type="match status" value="1"/>
</dbReference>
<evidence type="ECO:0000256" key="17">
    <source>
        <dbReference type="RuleBase" id="RU362033"/>
    </source>
</evidence>
<feature type="binding site" evidence="15">
    <location>
        <position position="977"/>
    </location>
    <ligand>
        <name>ATP</name>
        <dbReference type="ChEBI" id="CHEBI:30616"/>
    </ligand>
</feature>
<keyword evidence="6 15" id="KW-0547">Nucleotide-binding</keyword>
<feature type="binding site" evidence="15">
    <location>
        <position position="666"/>
    </location>
    <ligand>
        <name>ATP</name>
        <dbReference type="ChEBI" id="CHEBI:30616"/>
    </ligand>
</feature>
<dbReference type="HOGENOM" id="CLU_000846_5_2_1"/>
<evidence type="ECO:0000256" key="9">
    <source>
        <dbReference type="ARBA" id="ARBA00022967"/>
    </source>
</evidence>
<dbReference type="PRINTS" id="PR00119">
    <property type="entry name" value="CATATPASE"/>
</dbReference>
<evidence type="ECO:0000256" key="12">
    <source>
        <dbReference type="ARBA" id="ARBA00034036"/>
    </source>
</evidence>
<feature type="binding site" evidence="16">
    <location>
        <position position="997"/>
    </location>
    <ligand>
        <name>Mg(2+)</name>
        <dbReference type="ChEBI" id="CHEBI:18420"/>
    </ligand>
</feature>
<dbReference type="Pfam" id="PF16212">
    <property type="entry name" value="PhoLip_ATPase_C"/>
    <property type="match status" value="1"/>
</dbReference>
<dbReference type="GO" id="GO:0140346">
    <property type="term" value="F:phosphatidylserine flippase activity"/>
    <property type="evidence" value="ECO:0007669"/>
    <property type="project" value="UniProtKB-ARBA"/>
</dbReference>
<feature type="binding site" evidence="15">
    <location>
        <position position="848"/>
    </location>
    <ligand>
        <name>ATP</name>
        <dbReference type="ChEBI" id="CHEBI:30616"/>
    </ligand>
</feature>
<dbReference type="InterPro" id="IPR032630">
    <property type="entry name" value="P_typ_ATPase_c"/>
</dbReference>
<dbReference type="EC" id="7.6.2.1" evidence="17"/>
<evidence type="ECO:0000256" key="13">
    <source>
        <dbReference type="ARBA" id="ARBA00049128"/>
    </source>
</evidence>
<feature type="transmembrane region" description="Helical" evidence="17">
    <location>
        <begin position="1055"/>
        <end position="1074"/>
    </location>
</feature>
<dbReference type="GeneID" id="18248993"/>
<evidence type="ECO:0000256" key="3">
    <source>
        <dbReference type="ARBA" id="ARBA00022448"/>
    </source>
</evidence>
<evidence type="ECO:0000256" key="18">
    <source>
        <dbReference type="SAM" id="Coils"/>
    </source>
</evidence>
<dbReference type="FunFam" id="3.40.50.1000:FF:000014">
    <property type="entry name" value="Phospholipid-transporting ATPase"/>
    <property type="match status" value="1"/>
</dbReference>